<evidence type="ECO:0000313" key="9">
    <source>
        <dbReference type="Proteomes" id="UP001390339"/>
    </source>
</evidence>
<dbReference type="InterPro" id="IPR020846">
    <property type="entry name" value="MFS_dom"/>
</dbReference>
<accession>A0ABR2ITN3</accession>
<feature type="region of interest" description="Disordered" evidence="5">
    <location>
        <begin position="48"/>
        <end position="105"/>
    </location>
</feature>
<keyword evidence="2 6" id="KW-0812">Transmembrane</keyword>
<feature type="transmembrane region" description="Helical" evidence="6">
    <location>
        <begin position="220"/>
        <end position="241"/>
    </location>
</feature>
<feature type="transmembrane region" description="Helical" evidence="6">
    <location>
        <begin position="525"/>
        <end position="546"/>
    </location>
</feature>
<comment type="caution">
    <text evidence="8">The sequence shown here is derived from an EMBL/GenBank/DDBJ whole genome shotgun (WGS) entry which is preliminary data.</text>
</comment>
<gene>
    <name evidence="8" type="ORF">PGQ11_006765</name>
</gene>
<feature type="transmembrane region" description="Helical" evidence="6">
    <location>
        <begin position="598"/>
        <end position="617"/>
    </location>
</feature>
<organism evidence="8 9">
    <name type="scientific">Apiospora arundinis</name>
    <dbReference type="NCBI Taxonomy" id="335852"/>
    <lineage>
        <taxon>Eukaryota</taxon>
        <taxon>Fungi</taxon>
        <taxon>Dikarya</taxon>
        <taxon>Ascomycota</taxon>
        <taxon>Pezizomycotina</taxon>
        <taxon>Sordariomycetes</taxon>
        <taxon>Xylariomycetidae</taxon>
        <taxon>Amphisphaeriales</taxon>
        <taxon>Apiosporaceae</taxon>
        <taxon>Apiospora</taxon>
    </lineage>
</organism>
<feature type="transmembrane region" description="Helical" evidence="6">
    <location>
        <begin position="312"/>
        <end position="335"/>
    </location>
</feature>
<feature type="transmembrane region" description="Helical" evidence="6">
    <location>
        <begin position="184"/>
        <end position="208"/>
    </location>
</feature>
<dbReference type="PROSITE" id="PS50850">
    <property type="entry name" value="MFS"/>
    <property type="match status" value="1"/>
</dbReference>
<feature type="transmembrane region" description="Helical" evidence="6">
    <location>
        <begin position="500"/>
        <end position="519"/>
    </location>
</feature>
<dbReference type="Gene3D" id="1.20.1250.20">
    <property type="entry name" value="MFS general substrate transporter like domains"/>
    <property type="match status" value="1"/>
</dbReference>
<feature type="transmembrane region" description="Helical" evidence="6">
    <location>
        <begin position="558"/>
        <end position="578"/>
    </location>
</feature>
<dbReference type="PANTHER" id="PTHR23502">
    <property type="entry name" value="MAJOR FACILITATOR SUPERFAMILY"/>
    <property type="match status" value="1"/>
</dbReference>
<feature type="compositionally biased region" description="Low complexity" evidence="5">
    <location>
        <begin position="59"/>
        <end position="71"/>
    </location>
</feature>
<evidence type="ECO:0000256" key="6">
    <source>
        <dbReference type="SAM" id="Phobius"/>
    </source>
</evidence>
<protein>
    <submittedName>
        <fullName evidence="8">Major facilitator superfamily domain-containing protein</fullName>
    </submittedName>
</protein>
<evidence type="ECO:0000256" key="2">
    <source>
        <dbReference type="ARBA" id="ARBA00022692"/>
    </source>
</evidence>
<dbReference type="InterPro" id="IPR011701">
    <property type="entry name" value="MFS"/>
</dbReference>
<dbReference type="PANTHER" id="PTHR23502:SF33">
    <property type="entry name" value="MAJOR FACILITATOR SUPERFAMILY (MFS) PROFILE DOMAIN-CONTAINING PROTEIN-RELATED"/>
    <property type="match status" value="1"/>
</dbReference>
<evidence type="ECO:0000256" key="1">
    <source>
        <dbReference type="ARBA" id="ARBA00004141"/>
    </source>
</evidence>
<feature type="domain" description="Major facilitator superfamily (MFS) profile" evidence="7">
    <location>
        <begin position="186"/>
        <end position="622"/>
    </location>
</feature>
<evidence type="ECO:0000256" key="3">
    <source>
        <dbReference type="ARBA" id="ARBA00022989"/>
    </source>
</evidence>
<feature type="transmembrane region" description="Helical" evidence="6">
    <location>
        <begin position="414"/>
        <end position="439"/>
    </location>
</feature>
<name>A0ABR2ITN3_9PEZI</name>
<dbReference type="InterPro" id="IPR036259">
    <property type="entry name" value="MFS_trans_sf"/>
</dbReference>
<feature type="transmembrane region" description="Helical" evidence="6">
    <location>
        <begin position="459"/>
        <end position="479"/>
    </location>
</feature>
<feature type="transmembrane region" description="Helical" evidence="6">
    <location>
        <begin position="248"/>
        <end position="266"/>
    </location>
</feature>
<feature type="transmembrane region" description="Helical" evidence="6">
    <location>
        <begin position="341"/>
        <end position="362"/>
    </location>
</feature>
<dbReference type="SUPFAM" id="SSF103473">
    <property type="entry name" value="MFS general substrate transporter"/>
    <property type="match status" value="1"/>
</dbReference>
<feature type="transmembrane region" description="Helical" evidence="6">
    <location>
        <begin position="278"/>
        <end position="300"/>
    </location>
</feature>
<keyword evidence="3 6" id="KW-1133">Transmembrane helix</keyword>
<dbReference type="Pfam" id="PF07690">
    <property type="entry name" value="MFS_1"/>
    <property type="match status" value="1"/>
</dbReference>
<keyword evidence="4 6" id="KW-0472">Membrane</keyword>
<evidence type="ECO:0000259" key="7">
    <source>
        <dbReference type="PROSITE" id="PS50850"/>
    </source>
</evidence>
<feature type="compositionally biased region" description="Basic and acidic residues" evidence="5">
    <location>
        <begin position="81"/>
        <end position="93"/>
    </location>
</feature>
<evidence type="ECO:0000256" key="5">
    <source>
        <dbReference type="SAM" id="MobiDB-lite"/>
    </source>
</evidence>
<dbReference type="EMBL" id="JAPCWZ010000004">
    <property type="protein sequence ID" value="KAK8868187.1"/>
    <property type="molecule type" value="Genomic_DNA"/>
</dbReference>
<keyword evidence="9" id="KW-1185">Reference proteome</keyword>
<evidence type="ECO:0000313" key="8">
    <source>
        <dbReference type="EMBL" id="KAK8868187.1"/>
    </source>
</evidence>
<sequence length="627" mass="68485">MLVSARCPSSLPPLPFAFGPSAFRPTNPNTNSCTCIKRKRYQNMPRHTDIEKAGGHSGASGAADGSGMGSANESASMQRSSIDEKSDEKRVEVADQESNASIYSENADVGPYDEITRVSSLRSQASRRSRLSRIISRAASRKSKTEDELPPPLLPETDLARGVVGWDGQDDPKHPQNFSRSRQYWIICLLSLVTFMTPLASSILAPGIKLYSAEFGVTSATLGAMPVSIYLLGYAIGPLFLSPLSEIYGRFIVLSCSNVFFCIWFIGTALAPNLPSLVIFRLLNGIGGSATLTLGGSVIADVFPVERRGFAISIWTIGPTMGPSLGPVIGAFIASTIGWRWTSWIVMIPSTLATILLIIMLPETNSWVLIRRKVATLRKELGRPDLVSCYETEQSRELSAWGVIRQGLTRPLKFLFLCPMIAILSLYISFVYGTIYLMYNTVSPVFAGQYGWGNGVSGLPFLAMGLGYAVGLITFSLWSDRAVVSRTKLNGGVYEPEMRLPIMMWYALVTPITFFWYGWSAQYKTHWIVPILGLAPLGVGMFGIYMAAQAYIIDAYPVYAASSLAAFAVLRSLVAAFLPLAGTDLFDHLGLGWGNSVLGFICVAMIPIPVLIGRFGTKIRKRYPLKM</sequence>
<proteinExistence type="predicted"/>
<comment type="subcellular location">
    <subcellularLocation>
        <location evidence="1">Membrane</location>
        <topology evidence="1">Multi-pass membrane protein</topology>
    </subcellularLocation>
</comment>
<evidence type="ECO:0000256" key="4">
    <source>
        <dbReference type="ARBA" id="ARBA00023136"/>
    </source>
</evidence>
<dbReference type="Proteomes" id="UP001390339">
    <property type="component" value="Unassembled WGS sequence"/>
</dbReference>
<reference evidence="8 9" key="1">
    <citation type="journal article" date="2024" name="IMA Fungus">
        <title>Apiospora arundinis, a panoply of carbohydrate-active enzymes and secondary metabolites.</title>
        <authorList>
            <person name="Sorensen T."/>
            <person name="Petersen C."/>
            <person name="Muurmann A.T."/>
            <person name="Christiansen J.V."/>
            <person name="Brundto M.L."/>
            <person name="Overgaard C.K."/>
            <person name="Boysen A.T."/>
            <person name="Wollenberg R.D."/>
            <person name="Larsen T.O."/>
            <person name="Sorensen J.L."/>
            <person name="Nielsen K.L."/>
            <person name="Sondergaard T.E."/>
        </authorList>
    </citation>
    <scope>NUCLEOTIDE SEQUENCE [LARGE SCALE GENOMIC DNA]</scope>
    <source>
        <strain evidence="8 9">AAU 773</strain>
    </source>
</reference>
<dbReference type="CDD" id="cd17323">
    <property type="entry name" value="MFS_Tpo1_MDR_like"/>
    <property type="match status" value="1"/>
</dbReference>